<reference evidence="2 3" key="1">
    <citation type="submission" date="2022-11" db="EMBL/GenBank/DDBJ databases">
        <title>Spartinivicinus poritis sp. nov., isolated from scleractinian coral Porites lutea.</title>
        <authorList>
            <person name="Zhang G."/>
            <person name="Cai L."/>
            <person name="Wei Q."/>
        </authorList>
    </citation>
    <scope>NUCLEOTIDE SEQUENCE [LARGE SCALE GENOMIC DNA]</scope>
    <source>
        <strain evidence="2 3">A2-2</strain>
    </source>
</reference>
<dbReference type="RefSeq" id="WP_274689772.1">
    <property type="nucleotide sequence ID" value="NZ_JAPMOU010000020.1"/>
</dbReference>
<accession>A0ABT5UAP1</accession>
<dbReference type="EMBL" id="JAPMOU010000020">
    <property type="protein sequence ID" value="MDE1463435.1"/>
    <property type="molecule type" value="Genomic_DNA"/>
</dbReference>
<feature type="region of interest" description="Disordered" evidence="1">
    <location>
        <begin position="53"/>
        <end position="77"/>
    </location>
</feature>
<keyword evidence="3" id="KW-1185">Reference proteome</keyword>
<dbReference type="Proteomes" id="UP001528823">
    <property type="component" value="Unassembled WGS sequence"/>
</dbReference>
<sequence length="694" mass="75511">MANSIQNTGVSPSTQPAVRYALPNSSASVSNQNPPISSVINKTVVPNIIRSLSNEQQSGSEHSGAARTKRAAEADSRTFTGVVSGSNIERGAQLTVSDRNGTRVVHDRDDGHIDGVIHIKVNPNQNGDYRIKVDNDQAPDFSFTANTGNTQVQGLKPGIQDTLSHAPAVSITNSGSGLQIKANFSSEQIALFKTITNGNLIGNLGSSPADPRNQQFERQLLAGTADPHKVSQLLNRVDSARRSAIMNVNERLFDVVNNLRGLEGVNLKKPLPTDSSTVASQKLFEGMQQLSTLGTALQSTYGDLQQALKQAKDYGVSDDYLASGLTALEFNGKTGEAALQAMETRIKIAADNFFDKATELIKTGDQLIGLIKDHEAKKQMMDTLQTVLGFVTLSFSFAGAARSLFKGAAGLLKASKNTKLLKEGAESAKKAADEAQAKLTEAIKNTRPRVPGSARYRPDLIALDRQREKTLGLQKIAGDAQTAFNDGVKEVSKKRNALVDSVKTGLDSATSTVSTINLTIARHKPGVKQPDDSTLVRQTDQFMSTGDSAGLQASASYQRFHKTFVDMYLKYAIALDMGQKVEHHHAYGEYDDGGYDMVHMPPPEAHKRKRKEMEAQVVELNNQANPGEFYYLVDQRKSRGFWRQSSWSLDIIKIDTGAYMKVPARAYLHGNNVTRDFSEFIPDFDSTDFVGIIS</sequence>
<evidence type="ECO:0000313" key="3">
    <source>
        <dbReference type="Proteomes" id="UP001528823"/>
    </source>
</evidence>
<evidence type="ECO:0000256" key="1">
    <source>
        <dbReference type="SAM" id="MobiDB-lite"/>
    </source>
</evidence>
<proteinExistence type="predicted"/>
<name>A0ABT5UAP1_9GAMM</name>
<organism evidence="2 3">
    <name type="scientific">Spartinivicinus poritis</name>
    <dbReference type="NCBI Taxonomy" id="2994640"/>
    <lineage>
        <taxon>Bacteria</taxon>
        <taxon>Pseudomonadati</taxon>
        <taxon>Pseudomonadota</taxon>
        <taxon>Gammaproteobacteria</taxon>
        <taxon>Oceanospirillales</taxon>
        <taxon>Zooshikellaceae</taxon>
        <taxon>Spartinivicinus</taxon>
    </lineage>
</organism>
<gene>
    <name evidence="2" type="ORF">ORQ98_15850</name>
</gene>
<protein>
    <submittedName>
        <fullName evidence="2">Uncharacterized protein</fullName>
    </submittedName>
</protein>
<comment type="caution">
    <text evidence="2">The sequence shown here is derived from an EMBL/GenBank/DDBJ whole genome shotgun (WGS) entry which is preliminary data.</text>
</comment>
<evidence type="ECO:0000313" key="2">
    <source>
        <dbReference type="EMBL" id="MDE1463435.1"/>
    </source>
</evidence>